<comment type="caution">
    <text evidence="3">The sequence shown here is derived from an EMBL/GenBank/DDBJ whole genome shotgun (WGS) entry which is preliminary data.</text>
</comment>
<dbReference type="OrthoDB" id="2506647at2759"/>
<feature type="transmembrane region" description="Helical" evidence="2">
    <location>
        <begin position="287"/>
        <end position="307"/>
    </location>
</feature>
<dbReference type="EMBL" id="JAAMPI010001218">
    <property type="protein sequence ID" value="KAF4626133.1"/>
    <property type="molecule type" value="Genomic_DNA"/>
</dbReference>
<name>A0A8H4RC09_9HELO</name>
<dbReference type="Pfam" id="PF01161">
    <property type="entry name" value="PBP"/>
    <property type="match status" value="1"/>
</dbReference>
<dbReference type="CDD" id="cd00866">
    <property type="entry name" value="PEBP_euk"/>
    <property type="match status" value="1"/>
</dbReference>
<reference evidence="3 4" key="1">
    <citation type="submission" date="2020-03" db="EMBL/GenBank/DDBJ databases">
        <title>Draft Genome Sequence of Cudoniella acicularis.</title>
        <authorList>
            <person name="Buettner E."/>
            <person name="Kellner H."/>
        </authorList>
    </citation>
    <scope>NUCLEOTIDE SEQUENCE [LARGE SCALE GENOMIC DNA]</scope>
    <source>
        <strain evidence="3 4">DSM 108380</strain>
    </source>
</reference>
<dbReference type="Proteomes" id="UP000566819">
    <property type="component" value="Unassembled WGS sequence"/>
</dbReference>
<dbReference type="PANTHER" id="PTHR11362:SF82">
    <property type="entry name" value="PHOSPHATIDYLETHANOLAMINE-BINDING PROTEIN 4"/>
    <property type="match status" value="1"/>
</dbReference>
<dbReference type="InterPro" id="IPR035810">
    <property type="entry name" value="PEBP_euk"/>
</dbReference>
<sequence length="309" mass="31561">MHFPNTTTTVLSTFVALGQSVTTRKDTATSISVADFKSSLTASEIVPDVLAAFSPTIGFYVGFNSDAGGQALLQPGGNLSLTEAKAPAELSVEIPANAPNISSSTRFLIYMIGPDVPSRSNPTSRNVRHFLAGNFTMSGKSSSLLSTAITLTNSSAATNEYAAPTPAANTGSHRYVWLVYVQPPSLNTKSIASLGFNVSNRIGFNLTSFRLLTGDGAAIGGNSFVINTDTNITSTSTSTSTSSSSSNSGSSNSSTSGTSTGSSTSSGISSTATTQQGSGAMRLGSDIPLISVGLGLFLAALFTYLVGLV</sequence>
<keyword evidence="2" id="KW-0812">Transmembrane</keyword>
<dbReference type="SUPFAM" id="SSF49777">
    <property type="entry name" value="PEBP-like"/>
    <property type="match status" value="1"/>
</dbReference>
<keyword evidence="2" id="KW-1133">Transmembrane helix</keyword>
<dbReference type="PANTHER" id="PTHR11362">
    <property type="entry name" value="PHOSPHATIDYLETHANOLAMINE-BINDING PROTEIN"/>
    <property type="match status" value="1"/>
</dbReference>
<gene>
    <name evidence="3" type="ORF">G7Y89_g12028</name>
</gene>
<proteinExistence type="predicted"/>
<feature type="region of interest" description="Disordered" evidence="1">
    <location>
        <begin position="235"/>
        <end position="277"/>
    </location>
</feature>
<evidence type="ECO:0000256" key="1">
    <source>
        <dbReference type="SAM" id="MobiDB-lite"/>
    </source>
</evidence>
<dbReference type="InterPro" id="IPR036610">
    <property type="entry name" value="PEBP-like_sf"/>
</dbReference>
<accession>A0A8H4RC09</accession>
<protein>
    <recommendedName>
        <fullName evidence="5">PEBP-like protein</fullName>
    </recommendedName>
</protein>
<evidence type="ECO:0000313" key="4">
    <source>
        <dbReference type="Proteomes" id="UP000566819"/>
    </source>
</evidence>
<keyword evidence="2" id="KW-0472">Membrane</keyword>
<evidence type="ECO:0008006" key="5">
    <source>
        <dbReference type="Google" id="ProtNLM"/>
    </source>
</evidence>
<organism evidence="3 4">
    <name type="scientific">Cudoniella acicularis</name>
    <dbReference type="NCBI Taxonomy" id="354080"/>
    <lineage>
        <taxon>Eukaryota</taxon>
        <taxon>Fungi</taxon>
        <taxon>Dikarya</taxon>
        <taxon>Ascomycota</taxon>
        <taxon>Pezizomycotina</taxon>
        <taxon>Leotiomycetes</taxon>
        <taxon>Helotiales</taxon>
        <taxon>Tricladiaceae</taxon>
        <taxon>Cudoniella</taxon>
    </lineage>
</organism>
<dbReference type="Gene3D" id="3.90.280.10">
    <property type="entry name" value="PEBP-like"/>
    <property type="match status" value="1"/>
</dbReference>
<dbReference type="InterPro" id="IPR008914">
    <property type="entry name" value="PEBP"/>
</dbReference>
<keyword evidence="4" id="KW-1185">Reference proteome</keyword>
<evidence type="ECO:0000256" key="2">
    <source>
        <dbReference type="SAM" id="Phobius"/>
    </source>
</evidence>
<evidence type="ECO:0000313" key="3">
    <source>
        <dbReference type="EMBL" id="KAF4626133.1"/>
    </source>
</evidence>
<dbReference type="AlphaFoldDB" id="A0A8H4RC09"/>